<dbReference type="CDD" id="cd06225">
    <property type="entry name" value="HAMP"/>
    <property type="match status" value="1"/>
</dbReference>
<keyword evidence="6" id="KW-1133">Transmembrane helix</keyword>
<keyword evidence="6" id="KW-0472">Membrane</keyword>
<dbReference type="Gene3D" id="6.10.340.10">
    <property type="match status" value="1"/>
</dbReference>
<evidence type="ECO:0000256" key="3">
    <source>
        <dbReference type="ARBA" id="ARBA00029447"/>
    </source>
</evidence>
<dbReference type="InterPro" id="IPR004090">
    <property type="entry name" value="Chemotax_Me-accpt_rcpt"/>
</dbReference>
<dbReference type="InterPro" id="IPR004089">
    <property type="entry name" value="MCPsignal_dom"/>
</dbReference>
<evidence type="ECO:0000313" key="9">
    <source>
        <dbReference type="EMBL" id="SEK33785.1"/>
    </source>
</evidence>
<accession>A0A1H7GDB3</accession>
<dbReference type="GO" id="GO:0007165">
    <property type="term" value="P:signal transduction"/>
    <property type="evidence" value="ECO:0007669"/>
    <property type="project" value="UniProtKB-KW"/>
</dbReference>
<evidence type="ECO:0000256" key="4">
    <source>
        <dbReference type="PROSITE-ProRule" id="PRU00284"/>
    </source>
</evidence>
<dbReference type="SMART" id="SM00283">
    <property type="entry name" value="MA"/>
    <property type="match status" value="1"/>
</dbReference>
<dbReference type="Pfam" id="PF22673">
    <property type="entry name" value="MCP-like_PDC_1"/>
    <property type="match status" value="1"/>
</dbReference>
<organism evidence="9 10">
    <name type="scientific">Colwellia chukchiensis</name>
    <dbReference type="NCBI Taxonomy" id="641665"/>
    <lineage>
        <taxon>Bacteria</taxon>
        <taxon>Pseudomonadati</taxon>
        <taxon>Pseudomonadota</taxon>
        <taxon>Gammaproteobacteria</taxon>
        <taxon>Alteromonadales</taxon>
        <taxon>Colwelliaceae</taxon>
        <taxon>Colwellia</taxon>
    </lineage>
</organism>
<dbReference type="AlphaFoldDB" id="A0A1H7GDB3"/>
<evidence type="ECO:0000313" key="10">
    <source>
        <dbReference type="Proteomes" id="UP000199297"/>
    </source>
</evidence>
<keyword evidence="5" id="KW-0175">Coiled coil</keyword>
<reference evidence="10" key="1">
    <citation type="submission" date="2016-10" db="EMBL/GenBank/DDBJ databases">
        <authorList>
            <person name="Varghese N."/>
            <person name="Submissions S."/>
        </authorList>
    </citation>
    <scope>NUCLEOTIDE SEQUENCE [LARGE SCALE GENOMIC DNA]</scope>
    <source>
        <strain evidence="10">CGMCC 1.9127</strain>
    </source>
</reference>
<dbReference type="PROSITE" id="PS50111">
    <property type="entry name" value="CHEMOTAXIS_TRANSDUC_2"/>
    <property type="match status" value="1"/>
</dbReference>
<keyword evidence="10" id="KW-1185">Reference proteome</keyword>
<dbReference type="EMBL" id="FOBI01000001">
    <property type="protein sequence ID" value="SEK33785.1"/>
    <property type="molecule type" value="Genomic_DNA"/>
</dbReference>
<evidence type="ECO:0000259" key="7">
    <source>
        <dbReference type="PROSITE" id="PS50111"/>
    </source>
</evidence>
<name>A0A1H7GDB3_9GAMM</name>
<dbReference type="PANTHER" id="PTHR32089:SF120">
    <property type="entry name" value="METHYL-ACCEPTING CHEMOTAXIS PROTEIN TLPQ"/>
    <property type="match status" value="1"/>
</dbReference>
<proteinExistence type="inferred from homology"/>
<evidence type="ECO:0000256" key="6">
    <source>
        <dbReference type="SAM" id="Phobius"/>
    </source>
</evidence>
<comment type="similarity">
    <text evidence="3">Belongs to the methyl-accepting chemotaxis (MCP) protein family.</text>
</comment>
<dbReference type="STRING" id="641665.GCA_002104455_00597"/>
<dbReference type="GO" id="GO:0016020">
    <property type="term" value="C:membrane"/>
    <property type="evidence" value="ECO:0007669"/>
    <property type="project" value="UniProtKB-SubCell"/>
</dbReference>
<evidence type="ECO:0000259" key="8">
    <source>
        <dbReference type="PROSITE" id="PS50885"/>
    </source>
</evidence>
<dbReference type="PRINTS" id="PR00260">
    <property type="entry name" value="CHEMTRNSDUCR"/>
</dbReference>
<evidence type="ECO:0000256" key="5">
    <source>
        <dbReference type="SAM" id="Coils"/>
    </source>
</evidence>
<dbReference type="OrthoDB" id="2489132at2"/>
<dbReference type="SMART" id="SM00304">
    <property type="entry name" value="HAMP"/>
    <property type="match status" value="1"/>
</dbReference>
<dbReference type="SUPFAM" id="SSF58104">
    <property type="entry name" value="Methyl-accepting chemotaxis protein (MCP) signaling domain"/>
    <property type="match status" value="1"/>
</dbReference>
<feature type="domain" description="HAMP" evidence="8">
    <location>
        <begin position="370"/>
        <end position="424"/>
    </location>
</feature>
<gene>
    <name evidence="9" type="ORF">SAMN05216262_101106</name>
</gene>
<dbReference type="InterPro" id="IPR003660">
    <property type="entry name" value="HAMP_dom"/>
</dbReference>
<dbReference type="FunFam" id="1.10.287.950:FF:000001">
    <property type="entry name" value="Methyl-accepting chemotaxis sensory transducer"/>
    <property type="match status" value="1"/>
</dbReference>
<dbReference type="Gene3D" id="3.30.450.20">
    <property type="entry name" value="PAS domain"/>
    <property type="match status" value="1"/>
</dbReference>
<sequence length="701" mass="75602">MNKSIKTKLILSIATLLIVSIVAIVAVSSVFINKTSDALTAFIAPKTRDASLMPMLISADAEKARNEVFFSQAINEAQRFSSDISFLRQQFRSLFLPAEDVRHILNMYIKGALASNQNALGIYAAFLPNALDGADQENRAASDLASNEQGRFAVYWAFNEQGQAVEEILPEQMIKDTSPNSTGQPYNSWFTCPLDKQSTCLLEPYIDKVDNQDVLMTSIAVPIKFDNKIVGVVGLDIALSDIQQKVTAFSKKIADGESRVLIVSANKAIIADSAAAANQGRLFSDLFDNADFSEGMRENSDNYTLTKSIALGDLATWHIYTEIPKQYIQAQIMQTVAVLDNGVNEQQNSVIIVGLVVLAIGCIVVYFLAETLTAKLRAVTEALKQIASGDADLTQRIVVDSKDEIGQLADYFNQFVQQLASIIGQFSSGVKATYAASEMAKELATQSDNKLGEQQTMIAMVSTASEEMSQTSADVAQNAALTADATTEVKSASNDGIAKLNETTATISNLAEQMQLANNQVVDLAQNSESISNVLNVIKAVAEQTNLLALNAAIEAARAGEQGRGFAVVADEVRGLAGRTTTSVSEIEAVFAGLQASTKEVVNSISTNVKIADECTVQARETQNVFEVIEHAINKVTDMSSNIASAAEEQSHVSNEITTTLQDIHSTVDELAENAKESLAVSETLYQEGQAQEKSIGRFKF</sequence>
<dbReference type="PROSITE" id="PS50885">
    <property type="entry name" value="HAMP"/>
    <property type="match status" value="1"/>
</dbReference>
<dbReference type="CDD" id="cd11386">
    <property type="entry name" value="MCP_signal"/>
    <property type="match status" value="1"/>
</dbReference>
<comment type="subcellular location">
    <subcellularLocation>
        <location evidence="1">Membrane</location>
    </subcellularLocation>
</comment>
<dbReference type="Pfam" id="PF00015">
    <property type="entry name" value="MCPsignal"/>
    <property type="match status" value="1"/>
</dbReference>
<dbReference type="Proteomes" id="UP000199297">
    <property type="component" value="Unassembled WGS sequence"/>
</dbReference>
<feature type="coiled-coil region" evidence="5">
    <location>
        <begin position="500"/>
        <end position="527"/>
    </location>
</feature>
<dbReference type="RefSeq" id="WP_085283060.1">
    <property type="nucleotide sequence ID" value="NZ_FOBI01000001.1"/>
</dbReference>
<protein>
    <submittedName>
        <fullName evidence="9">Methyl-accepting chemotaxis sensory transducer with Cache sensor</fullName>
    </submittedName>
</protein>
<evidence type="ECO:0000256" key="1">
    <source>
        <dbReference type="ARBA" id="ARBA00004370"/>
    </source>
</evidence>
<dbReference type="PANTHER" id="PTHR32089">
    <property type="entry name" value="METHYL-ACCEPTING CHEMOTAXIS PROTEIN MCPB"/>
    <property type="match status" value="1"/>
</dbReference>
<dbReference type="GO" id="GO:0004888">
    <property type="term" value="F:transmembrane signaling receptor activity"/>
    <property type="evidence" value="ECO:0007669"/>
    <property type="project" value="InterPro"/>
</dbReference>
<feature type="transmembrane region" description="Helical" evidence="6">
    <location>
        <begin position="9"/>
        <end position="32"/>
    </location>
</feature>
<feature type="transmembrane region" description="Helical" evidence="6">
    <location>
        <begin position="350"/>
        <end position="369"/>
    </location>
</feature>
<dbReference type="Pfam" id="PF00672">
    <property type="entry name" value="HAMP"/>
    <property type="match status" value="1"/>
</dbReference>
<keyword evidence="2 4" id="KW-0807">Transducer</keyword>
<dbReference type="Gene3D" id="1.10.287.950">
    <property type="entry name" value="Methyl-accepting chemotaxis protein"/>
    <property type="match status" value="1"/>
</dbReference>
<feature type="domain" description="Methyl-accepting transducer" evidence="7">
    <location>
        <begin position="429"/>
        <end position="665"/>
    </location>
</feature>
<evidence type="ECO:0000256" key="2">
    <source>
        <dbReference type="ARBA" id="ARBA00023224"/>
    </source>
</evidence>
<dbReference type="GO" id="GO:0006935">
    <property type="term" value="P:chemotaxis"/>
    <property type="evidence" value="ECO:0007669"/>
    <property type="project" value="InterPro"/>
</dbReference>
<dbReference type="CDD" id="cd12913">
    <property type="entry name" value="PDC1_MCP_like"/>
    <property type="match status" value="1"/>
</dbReference>
<keyword evidence="6" id="KW-0812">Transmembrane</keyword>